<reference evidence="3" key="1">
    <citation type="submission" date="2020-05" db="EMBL/GenBank/DDBJ databases">
        <authorList>
            <person name="Chiriac C."/>
            <person name="Salcher M."/>
            <person name="Ghai R."/>
            <person name="Kavagutti S V."/>
        </authorList>
    </citation>
    <scope>NUCLEOTIDE SEQUENCE</scope>
</reference>
<organism evidence="3">
    <name type="scientific">uncultured Caudovirales phage</name>
    <dbReference type="NCBI Taxonomy" id="2100421"/>
    <lineage>
        <taxon>Viruses</taxon>
        <taxon>Duplodnaviria</taxon>
        <taxon>Heunggongvirae</taxon>
        <taxon>Uroviricota</taxon>
        <taxon>Caudoviricetes</taxon>
        <taxon>Peduoviridae</taxon>
        <taxon>Maltschvirus</taxon>
        <taxon>Maltschvirus maltsch</taxon>
    </lineage>
</organism>
<dbReference type="EMBL" id="LR798461">
    <property type="protein sequence ID" value="CAB5238551.1"/>
    <property type="molecule type" value="Genomic_DNA"/>
</dbReference>
<proteinExistence type="predicted"/>
<evidence type="ECO:0000313" key="1">
    <source>
        <dbReference type="EMBL" id="CAB4172186.1"/>
    </source>
</evidence>
<name>A0A6J7XP76_9CAUD</name>
<gene>
    <name evidence="2" type="ORF">UFOVP1354_10</name>
    <name evidence="3" type="ORF">UFOVP1547_45</name>
    <name evidence="1" type="ORF">UFOVP930_56</name>
</gene>
<dbReference type="EMBL" id="LR796873">
    <property type="protein sequence ID" value="CAB4172186.1"/>
    <property type="molecule type" value="Genomic_DNA"/>
</dbReference>
<sequence>MSEINQLRAELADVRAAKSDNLIKAVENLTKFSDLLQDCLVLFTEIAHQDDSGAFEINNHLRTQLDAMCVRIKAET</sequence>
<dbReference type="EMBL" id="LR797289">
    <property type="protein sequence ID" value="CAB4199827.1"/>
    <property type="molecule type" value="Genomic_DNA"/>
</dbReference>
<evidence type="ECO:0000313" key="2">
    <source>
        <dbReference type="EMBL" id="CAB4199827.1"/>
    </source>
</evidence>
<protein>
    <submittedName>
        <fullName evidence="3">Uncharacterized protein</fullName>
    </submittedName>
</protein>
<accession>A0A6J7XP76</accession>
<evidence type="ECO:0000313" key="3">
    <source>
        <dbReference type="EMBL" id="CAB5238551.1"/>
    </source>
</evidence>